<proteinExistence type="predicted"/>
<sequence length="809" mass="91106">MARVSGARRQGGGSAAGNQRRSGGRFRGTTALEFPGKSSKKGRLFETEADRFGVDEVEESYRARERRKLGAGGSSAEDFIRLADGADEDDSDDEQERRLMGLEGAEDVLEEEEDDDEEDGEDEDEEVDEDREDDDENGPRTAWGRSAKAFYGDEDEAEESADEEENMRLREEEARQIEEEEEVEGLDEDDFGLAQLAEVARGQRKKGASRAAGGAGGEVSEDVEEASGSDSDLHAILSGLGATSALERDSEKTTVHRLLSSAEFKALSKAERQRILTQEHPELQSLLDQLRTSLKDVRGTLRPLLRKAKARQLMTKEGLSFLDTKNQLLVAYLTYLSYYLLLKTHGISVVDHPVIERLVEVRVLLEKLKPIDERLQFQIERLLQAAQKKSHKNADDDEADDDAEARPRPDLLLGVGEEREDGESTTDDEEEGEKPKKGRKTEDEDDVPQVYKPPKILAMDYHAEDQVNNVKAKAARELRRAAERLKRSELVRAVREEVGDAPEEVGIEQWIQVQQTRLGSAASIAKQRAREAFEEENMVRLSMSKKDRKEQQKAKKLEEHQRRMTVGTTLGELTAFSESTLDALGDDDDPTLGRAGVNKKKQTNALNAYLNAAKQASETARKAEAALQADRAILSRQENQKAHSFNQLISKQKKEKERSMRSSDDAEFDDDVFSSKRKGKRQDYSDGGDVPQYREEDLEAFDELLETQKSRKAAKKKQMEERAKEFIPSIPDEVDGQRATTRQILKNKGLTRKRKKYEGNARVHNRMKFESKMKKLKTIRPPGRAVEGDSYMGEESGIRSNLKKSRNLS</sequence>
<feature type="region of interest" description="Disordered" evidence="2">
    <location>
        <begin position="581"/>
        <end position="600"/>
    </location>
</feature>
<dbReference type="AlphaFoldDB" id="A0A2A9M6H5"/>
<dbReference type="GeneID" id="40312728"/>
<dbReference type="RefSeq" id="XP_029217594.1">
    <property type="nucleotide sequence ID" value="XM_029366163.1"/>
</dbReference>
<gene>
    <name evidence="4" type="ORF">BESB_078020</name>
</gene>
<evidence type="ECO:0000313" key="5">
    <source>
        <dbReference type="Proteomes" id="UP000224006"/>
    </source>
</evidence>
<feature type="compositionally biased region" description="Basic and acidic residues" evidence="2">
    <location>
        <begin position="43"/>
        <end position="63"/>
    </location>
</feature>
<accession>A0A2A9M6H5</accession>
<feature type="region of interest" description="Disordered" evidence="2">
    <location>
        <begin position="386"/>
        <end position="450"/>
    </location>
</feature>
<dbReference type="InterPro" id="IPR007146">
    <property type="entry name" value="Sas10/Utp3/C1D"/>
</dbReference>
<feature type="compositionally biased region" description="Acidic residues" evidence="2">
    <location>
        <begin position="178"/>
        <end position="191"/>
    </location>
</feature>
<evidence type="ECO:0000256" key="1">
    <source>
        <dbReference type="ARBA" id="ARBA00022553"/>
    </source>
</evidence>
<dbReference type="PANTHER" id="PTHR13237:SF9">
    <property type="entry name" value="NEUROGUIDIN"/>
    <property type="match status" value="1"/>
</dbReference>
<keyword evidence="5" id="KW-1185">Reference proteome</keyword>
<feature type="compositionally biased region" description="Acidic residues" evidence="2">
    <location>
        <begin position="104"/>
        <end position="136"/>
    </location>
</feature>
<dbReference type="Pfam" id="PF09368">
    <property type="entry name" value="Sas10"/>
    <property type="match status" value="1"/>
</dbReference>
<dbReference type="KEGG" id="bbes:BESB_078020"/>
<feature type="compositionally biased region" description="Basic and acidic residues" evidence="2">
    <location>
        <begin position="652"/>
        <end position="664"/>
    </location>
</feature>
<keyword evidence="1" id="KW-0597">Phosphoprotein</keyword>
<dbReference type="VEuPathDB" id="ToxoDB:BESB_078020"/>
<comment type="caution">
    <text evidence="4">The sequence shown here is derived from an EMBL/GenBank/DDBJ whole genome shotgun (WGS) entry which is preliminary data.</text>
</comment>
<reference evidence="4 5" key="1">
    <citation type="submission" date="2017-09" db="EMBL/GenBank/DDBJ databases">
        <title>Genome sequencing of Besnoitia besnoiti strain Bb-Ger1.</title>
        <authorList>
            <person name="Schares G."/>
            <person name="Venepally P."/>
            <person name="Lorenzi H.A."/>
        </authorList>
    </citation>
    <scope>NUCLEOTIDE SEQUENCE [LARGE SCALE GENOMIC DNA]</scope>
    <source>
        <strain evidence="4 5">Bb-Ger1</strain>
    </source>
</reference>
<evidence type="ECO:0000313" key="4">
    <source>
        <dbReference type="EMBL" id="PFH33585.1"/>
    </source>
</evidence>
<evidence type="ECO:0000256" key="2">
    <source>
        <dbReference type="SAM" id="MobiDB-lite"/>
    </source>
</evidence>
<dbReference type="PANTHER" id="PTHR13237">
    <property type="entry name" value="SOMETHING ABOUT SILENCING PROTEIN 10-RELATED"/>
    <property type="match status" value="1"/>
</dbReference>
<feature type="compositionally biased region" description="Basic and acidic residues" evidence="2">
    <location>
        <begin position="544"/>
        <end position="562"/>
    </location>
</feature>
<name>A0A2A9M6H5_BESBE</name>
<dbReference type="GO" id="GO:0032040">
    <property type="term" value="C:small-subunit processome"/>
    <property type="evidence" value="ECO:0007669"/>
    <property type="project" value="TreeGrafter"/>
</dbReference>
<evidence type="ECO:0000259" key="3">
    <source>
        <dbReference type="Pfam" id="PF09368"/>
    </source>
</evidence>
<feature type="domain" description="Sas10 C-terminal" evidence="3">
    <location>
        <begin position="735"/>
        <end position="808"/>
    </location>
</feature>
<feature type="compositionally biased region" description="Basic and acidic residues" evidence="2">
    <location>
        <begin position="166"/>
        <end position="177"/>
    </location>
</feature>
<dbReference type="InterPro" id="IPR018972">
    <property type="entry name" value="Sas10_C_dom"/>
</dbReference>
<feature type="compositionally biased region" description="Acidic residues" evidence="2">
    <location>
        <begin position="152"/>
        <end position="165"/>
    </location>
</feature>
<feature type="region of interest" description="Disordered" evidence="2">
    <location>
        <begin position="1"/>
        <end position="230"/>
    </location>
</feature>
<feature type="compositionally biased region" description="Acidic residues" evidence="2">
    <location>
        <begin position="696"/>
        <end position="705"/>
    </location>
</feature>
<dbReference type="OrthoDB" id="203440at2759"/>
<dbReference type="STRING" id="94643.A0A2A9M6H5"/>
<feature type="compositionally biased region" description="Acidic residues" evidence="2">
    <location>
        <begin position="418"/>
        <end position="432"/>
    </location>
</feature>
<dbReference type="Proteomes" id="UP000224006">
    <property type="component" value="Chromosome VII"/>
</dbReference>
<feature type="region of interest" description="Disordered" evidence="2">
    <location>
        <begin position="638"/>
        <end position="739"/>
    </location>
</feature>
<dbReference type="GO" id="GO:0000462">
    <property type="term" value="P:maturation of SSU-rRNA from tricistronic rRNA transcript (SSU-rRNA, 5.8S rRNA, LSU-rRNA)"/>
    <property type="evidence" value="ECO:0007669"/>
    <property type="project" value="TreeGrafter"/>
</dbReference>
<feature type="region of interest" description="Disordered" evidence="2">
    <location>
        <begin position="771"/>
        <end position="809"/>
    </location>
</feature>
<feature type="compositionally biased region" description="Acidic residues" evidence="2">
    <location>
        <begin position="85"/>
        <end position="94"/>
    </location>
</feature>
<dbReference type="Pfam" id="PF04000">
    <property type="entry name" value="Sas10_Utp3"/>
    <property type="match status" value="1"/>
</dbReference>
<protein>
    <submittedName>
        <fullName evidence="4">Sas10 C-terminal domain-containing protein</fullName>
    </submittedName>
</protein>
<feature type="region of interest" description="Disordered" evidence="2">
    <location>
        <begin position="538"/>
        <end position="570"/>
    </location>
</feature>
<organism evidence="4 5">
    <name type="scientific">Besnoitia besnoiti</name>
    <name type="common">Apicomplexan protozoan</name>
    <dbReference type="NCBI Taxonomy" id="94643"/>
    <lineage>
        <taxon>Eukaryota</taxon>
        <taxon>Sar</taxon>
        <taxon>Alveolata</taxon>
        <taxon>Apicomplexa</taxon>
        <taxon>Conoidasida</taxon>
        <taxon>Coccidia</taxon>
        <taxon>Eucoccidiorida</taxon>
        <taxon>Eimeriorina</taxon>
        <taxon>Sarcocystidae</taxon>
        <taxon>Besnoitia</taxon>
    </lineage>
</organism>
<dbReference type="EMBL" id="NWUJ01000008">
    <property type="protein sequence ID" value="PFH33585.1"/>
    <property type="molecule type" value="Genomic_DNA"/>
</dbReference>